<dbReference type="InterPro" id="IPR036886">
    <property type="entry name" value="Villin_headpiece_dom_sf"/>
</dbReference>
<proteinExistence type="predicted"/>
<feature type="domain" description="HP" evidence="1">
    <location>
        <begin position="110"/>
        <end position="175"/>
    </location>
</feature>
<dbReference type="AlphaFoldDB" id="A0A150GPX8"/>
<keyword evidence="3" id="KW-1185">Reference proteome</keyword>
<dbReference type="GO" id="GO:0003779">
    <property type="term" value="F:actin binding"/>
    <property type="evidence" value="ECO:0007669"/>
    <property type="project" value="InterPro"/>
</dbReference>
<dbReference type="EMBL" id="LSYV01000012">
    <property type="protein sequence ID" value="KXZ51854.1"/>
    <property type="molecule type" value="Genomic_DNA"/>
</dbReference>
<dbReference type="OrthoDB" id="544334at2759"/>
<dbReference type="Gene3D" id="1.10.950.10">
    <property type="entry name" value="Villin headpiece domain"/>
    <property type="match status" value="1"/>
</dbReference>
<reference evidence="3" key="1">
    <citation type="journal article" date="2016" name="Nat. Commun.">
        <title>The Gonium pectorale genome demonstrates co-option of cell cycle regulation during the evolution of multicellularity.</title>
        <authorList>
            <person name="Hanschen E.R."/>
            <person name="Marriage T.N."/>
            <person name="Ferris P.J."/>
            <person name="Hamaji T."/>
            <person name="Toyoda A."/>
            <person name="Fujiyama A."/>
            <person name="Neme R."/>
            <person name="Noguchi H."/>
            <person name="Minakuchi Y."/>
            <person name="Suzuki M."/>
            <person name="Kawai-Toyooka H."/>
            <person name="Smith D.R."/>
            <person name="Sparks H."/>
            <person name="Anderson J."/>
            <person name="Bakaric R."/>
            <person name="Luria V."/>
            <person name="Karger A."/>
            <person name="Kirschner M.W."/>
            <person name="Durand P.M."/>
            <person name="Michod R.E."/>
            <person name="Nozaki H."/>
            <person name="Olson B.J."/>
        </authorList>
    </citation>
    <scope>NUCLEOTIDE SEQUENCE [LARGE SCALE GENOMIC DNA]</scope>
    <source>
        <strain evidence="3">NIES-2863</strain>
    </source>
</reference>
<gene>
    <name evidence="2" type="ORF">GPECTOR_11g292</name>
</gene>
<sequence>MVISRHLSVHNCVELLAVVGGRGRAEAPALAEVAEGALRYAANSFETLQALRSEEELRAVLPEEMYESLAAAAAERAAIVADRRAVLGKVKERAAPPEGSAAPVERPSVAGRPLCYPPGALQSGMAWPPGIEGDRREEWLGEEDFVRLFGGMGWQQFAALPGWRKERMRKAAGLF</sequence>
<dbReference type="SUPFAM" id="SSF47050">
    <property type="entry name" value="VHP, Villin headpiece domain"/>
    <property type="match status" value="1"/>
</dbReference>
<comment type="caution">
    <text evidence="2">The sequence shown here is derived from an EMBL/GenBank/DDBJ whole genome shotgun (WGS) entry which is preliminary data.</text>
</comment>
<dbReference type="Proteomes" id="UP000075714">
    <property type="component" value="Unassembled WGS sequence"/>
</dbReference>
<dbReference type="Pfam" id="PF02209">
    <property type="entry name" value="VHP"/>
    <property type="match status" value="1"/>
</dbReference>
<organism evidence="2 3">
    <name type="scientific">Gonium pectorale</name>
    <name type="common">Green alga</name>
    <dbReference type="NCBI Taxonomy" id="33097"/>
    <lineage>
        <taxon>Eukaryota</taxon>
        <taxon>Viridiplantae</taxon>
        <taxon>Chlorophyta</taxon>
        <taxon>core chlorophytes</taxon>
        <taxon>Chlorophyceae</taxon>
        <taxon>CS clade</taxon>
        <taxon>Chlamydomonadales</taxon>
        <taxon>Volvocaceae</taxon>
        <taxon>Gonium</taxon>
    </lineage>
</organism>
<dbReference type="GO" id="GO:0007010">
    <property type="term" value="P:cytoskeleton organization"/>
    <property type="evidence" value="ECO:0007669"/>
    <property type="project" value="InterPro"/>
</dbReference>
<name>A0A150GPX8_GONPE</name>
<evidence type="ECO:0000313" key="2">
    <source>
        <dbReference type="EMBL" id="KXZ51854.1"/>
    </source>
</evidence>
<evidence type="ECO:0000313" key="3">
    <source>
        <dbReference type="Proteomes" id="UP000075714"/>
    </source>
</evidence>
<dbReference type="PROSITE" id="PS51089">
    <property type="entry name" value="HP"/>
    <property type="match status" value="1"/>
</dbReference>
<protein>
    <submittedName>
        <fullName evidence="2">VIL1 protein</fullName>
    </submittedName>
</protein>
<dbReference type="SMART" id="SM00153">
    <property type="entry name" value="VHP"/>
    <property type="match status" value="1"/>
</dbReference>
<dbReference type="STRING" id="33097.A0A150GPX8"/>
<accession>A0A150GPX8</accession>
<evidence type="ECO:0000259" key="1">
    <source>
        <dbReference type="PROSITE" id="PS51089"/>
    </source>
</evidence>
<dbReference type="InterPro" id="IPR003128">
    <property type="entry name" value="Villin_headpiece"/>
</dbReference>